<dbReference type="RefSeq" id="WP_229259266.1">
    <property type="nucleotide sequence ID" value="NZ_JAADJT010000001.1"/>
</dbReference>
<feature type="region of interest" description="Disordered" evidence="1">
    <location>
        <begin position="19"/>
        <end position="41"/>
    </location>
</feature>
<comment type="caution">
    <text evidence="3">The sequence shown here is derived from an EMBL/GenBank/DDBJ whole genome shotgun (WGS) entry which is preliminary data.</text>
</comment>
<reference evidence="4" key="2">
    <citation type="submission" date="2023-07" db="EMBL/GenBank/DDBJ databases">
        <title>Duganella aceri sp. nov., isolated from tree sap.</title>
        <authorList>
            <person name="Kim I.S."/>
        </authorList>
    </citation>
    <scope>NUCLEOTIDE SEQUENCE [LARGE SCALE GENOMIC DNA]</scope>
    <source>
        <strain evidence="4">SAP-35</strain>
    </source>
</reference>
<feature type="chain" id="PRO_5045381693" description="Lipoprotein" evidence="2">
    <location>
        <begin position="26"/>
        <end position="85"/>
    </location>
</feature>
<protein>
    <recommendedName>
        <fullName evidence="5">Lipoprotein</fullName>
    </recommendedName>
</protein>
<dbReference type="Proteomes" id="UP000666369">
    <property type="component" value="Unassembled WGS sequence"/>
</dbReference>
<evidence type="ECO:0008006" key="5">
    <source>
        <dbReference type="Google" id="ProtNLM"/>
    </source>
</evidence>
<evidence type="ECO:0000313" key="3">
    <source>
        <dbReference type="EMBL" id="NGZ83311.1"/>
    </source>
</evidence>
<gene>
    <name evidence="3" type="ORF">GW587_03430</name>
</gene>
<accession>A0ABX0FFH9</accession>
<reference evidence="3 4" key="1">
    <citation type="submission" date="2020-01" db="EMBL/GenBank/DDBJ databases">
        <authorList>
            <person name="Lee S.D."/>
        </authorList>
    </citation>
    <scope>NUCLEOTIDE SEQUENCE [LARGE SCALE GENOMIC DNA]</scope>
    <source>
        <strain evidence="3 4">SAP-35</strain>
    </source>
</reference>
<feature type="signal peptide" evidence="2">
    <location>
        <begin position="1"/>
        <end position="25"/>
    </location>
</feature>
<name>A0ABX0FFH9_9BURK</name>
<sequence>MKTILTMTALAAALTLAGCGGSHHHDDTTTPTTPTTPTPPVSMVDAFFTAVMNIIGDGKETTTEPVATDTVVATKPDDTEPVVLK</sequence>
<feature type="region of interest" description="Disordered" evidence="1">
    <location>
        <begin position="59"/>
        <end position="85"/>
    </location>
</feature>
<keyword evidence="4" id="KW-1185">Reference proteome</keyword>
<keyword evidence="2" id="KW-0732">Signal</keyword>
<organism evidence="3 4">
    <name type="scientific">Duganella aceris</name>
    <dbReference type="NCBI Taxonomy" id="2703883"/>
    <lineage>
        <taxon>Bacteria</taxon>
        <taxon>Pseudomonadati</taxon>
        <taxon>Pseudomonadota</taxon>
        <taxon>Betaproteobacteria</taxon>
        <taxon>Burkholderiales</taxon>
        <taxon>Oxalobacteraceae</taxon>
        <taxon>Telluria group</taxon>
        <taxon>Duganella</taxon>
    </lineage>
</organism>
<evidence type="ECO:0000313" key="4">
    <source>
        <dbReference type="Proteomes" id="UP000666369"/>
    </source>
</evidence>
<dbReference type="PROSITE" id="PS51257">
    <property type="entry name" value="PROKAR_LIPOPROTEIN"/>
    <property type="match status" value="1"/>
</dbReference>
<evidence type="ECO:0000256" key="2">
    <source>
        <dbReference type="SAM" id="SignalP"/>
    </source>
</evidence>
<dbReference type="EMBL" id="JAADJT010000001">
    <property type="protein sequence ID" value="NGZ83311.1"/>
    <property type="molecule type" value="Genomic_DNA"/>
</dbReference>
<evidence type="ECO:0000256" key="1">
    <source>
        <dbReference type="SAM" id="MobiDB-lite"/>
    </source>
</evidence>
<proteinExistence type="predicted"/>